<keyword evidence="1" id="KW-0347">Helicase</keyword>
<gene>
    <name evidence="1" type="ORF">BV133_1853</name>
</gene>
<sequence length="62" mass="7029">MVRREAIFVGEAAAIPARIKIRELNDNQLPDSNDIKFADGWAKPPISLEAIAAVVKRWRRED</sequence>
<name>A0A182D1P9_BLAVI</name>
<accession>A0A182D1P9</accession>
<keyword evidence="1" id="KW-0378">Hydrolase</keyword>
<organism evidence="1">
    <name type="scientific">Blastochloris viridis</name>
    <name type="common">Rhodopseudomonas viridis</name>
    <dbReference type="NCBI Taxonomy" id="1079"/>
    <lineage>
        <taxon>Bacteria</taxon>
        <taxon>Pseudomonadati</taxon>
        <taxon>Pseudomonadota</taxon>
        <taxon>Alphaproteobacteria</taxon>
        <taxon>Hyphomicrobiales</taxon>
        <taxon>Blastochloridaceae</taxon>
        <taxon>Blastochloris</taxon>
    </lineage>
</organism>
<dbReference type="EMBL" id="AP014854">
    <property type="protein sequence ID" value="BAR99446.1"/>
    <property type="molecule type" value="Genomic_DNA"/>
</dbReference>
<dbReference type="AlphaFoldDB" id="A0A182D1P9"/>
<dbReference type="GO" id="GO:0004386">
    <property type="term" value="F:helicase activity"/>
    <property type="evidence" value="ECO:0007669"/>
    <property type="project" value="UniProtKB-KW"/>
</dbReference>
<protein>
    <submittedName>
        <fullName evidence="1">Bipolar DNA helicase HerA</fullName>
    </submittedName>
</protein>
<reference evidence="1" key="1">
    <citation type="journal article" date="2015" name="Genome Announc.">
        <title>Complete Genome Sequence of the Bacteriochlorophyll b-Producing Photosynthetic Bacterium Blastochloris viridis.</title>
        <authorList>
            <person name="Tsukatani Y."/>
            <person name="Hirose Y."/>
            <person name="Harada J."/>
            <person name="Misawa N."/>
            <person name="Mori K."/>
            <person name="Inoue K."/>
            <person name="Tamiaki H."/>
        </authorList>
    </citation>
    <scope>NUCLEOTIDE SEQUENCE [LARGE SCALE GENOMIC DNA]</scope>
    <source>
        <strain evidence="1">DSM 133</strain>
    </source>
</reference>
<keyword evidence="1" id="KW-0067">ATP-binding</keyword>
<evidence type="ECO:0000313" key="1">
    <source>
        <dbReference type="EMBL" id="BAR99446.1"/>
    </source>
</evidence>
<keyword evidence="1" id="KW-0547">Nucleotide-binding</keyword>
<proteinExistence type="predicted"/>